<dbReference type="PANTHER" id="PTHR33121:SF79">
    <property type="entry name" value="CYCLIC DI-GMP PHOSPHODIESTERASE PDED-RELATED"/>
    <property type="match status" value="1"/>
</dbReference>
<keyword evidence="4" id="KW-1185">Reference proteome</keyword>
<accession>A0A0C2YLC3</accession>
<dbReference type="Pfam" id="PF00563">
    <property type="entry name" value="EAL"/>
    <property type="match status" value="1"/>
</dbReference>
<dbReference type="InterPro" id="IPR001633">
    <property type="entry name" value="EAL_dom"/>
</dbReference>
<protein>
    <submittedName>
        <fullName evidence="3">Diguanylate cyclase/phosphodiesterase (GGDEF &amp; EAL domains) with PAS/PAC sensor(S)</fullName>
    </submittedName>
</protein>
<evidence type="ECO:0000259" key="1">
    <source>
        <dbReference type="PROSITE" id="PS50883"/>
    </source>
</evidence>
<organism evidence="3 4">
    <name type="scientific">Paramagnetospirillum magnetotacticum MS-1</name>
    <dbReference type="NCBI Taxonomy" id="272627"/>
    <lineage>
        <taxon>Bacteria</taxon>
        <taxon>Pseudomonadati</taxon>
        <taxon>Pseudomonadota</taxon>
        <taxon>Alphaproteobacteria</taxon>
        <taxon>Rhodospirillales</taxon>
        <taxon>Magnetospirillaceae</taxon>
        <taxon>Paramagnetospirillum</taxon>
    </lineage>
</organism>
<reference evidence="3 4" key="1">
    <citation type="submission" date="2015-01" db="EMBL/GenBank/DDBJ databases">
        <title>Genome Sequence of Magnetospirillum magnetotacticum Strain MS-1.</title>
        <authorList>
            <person name="Marinov G.K."/>
            <person name="Smalley M.D."/>
            <person name="DeSalvo G."/>
        </authorList>
    </citation>
    <scope>NUCLEOTIDE SEQUENCE [LARGE SCALE GENOMIC DNA]</scope>
    <source>
        <strain evidence="3 4">MS-1</strain>
    </source>
</reference>
<dbReference type="PROSITE" id="PS50883">
    <property type="entry name" value="EAL"/>
    <property type="match status" value="1"/>
</dbReference>
<dbReference type="RefSeq" id="WP_160295492.1">
    <property type="nucleotide sequence ID" value="NZ_JXSL01000009.1"/>
</dbReference>
<feature type="domain" description="GGDEF" evidence="2">
    <location>
        <begin position="174"/>
        <end position="306"/>
    </location>
</feature>
<dbReference type="SMART" id="SM00052">
    <property type="entry name" value="EAL"/>
    <property type="match status" value="1"/>
</dbReference>
<sequence>MKFPPDAKEPISSAMGHCAWMSALDALDAHICVMEPEGLIVFVNAAWKRFAEANGYAADGQAGMGRNYRQICASSGTSESITIARMIDQVASGQSAEQTIVYPCHSSQERRWFKLHLSRIPGHDLVVAAHANVSAIKIEADLELEAALCDEATGVLSRRGMTRFAAQLSRFDTAPPLLAVVSLEDLPRLATQCGRRLANEFLHHLAARLKSLSPAEGAISHIGGRDLAILLPVSSLSGQPLPWARTLTEELSKPAMLHSRLLRTKVSCGMAIGSETAWDFDDLLDRADLALGEARVGQSPIALYDSDMARRAQRRNKVEAELHHTIARKQLSLAYQPQVDGKSGRLTGVEALLRWHHPELGLVPPSEFIPIAEASGLVSDLGQWVLETACRQIVHWQDIGMKTVPVAVNISGCDLHVSDFGANVARTVAGFGLNPASIELELTESVLISDIGSEAGRSIDRLVAAGFRFAIDDFGTGYSNMAYLRYLPLRKLKIDRSFIQDIGVVHEADAITSAIVRVAEALSIKTLAEGVESMEQHRALMSLGCREMQGFLFGKPCPPGSIAHRLAAAA</sequence>
<evidence type="ECO:0000313" key="4">
    <source>
        <dbReference type="Proteomes" id="UP000031971"/>
    </source>
</evidence>
<name>A0A0C2YLC3_PARME</name>
<dbReference type="InterPro" id="IPR035919">
    <property type="entry name" value="EAL_sf"/>
</dbReference>
<dbReference type="InterPro" id="IPR050706">
    <property type="entry name" value="Cyclic-di-GMP_PDE-like"/>
</dbReference>
<dbReference type="AlphaFoldDB" id="A0A0C2YLC3"/>
<dbReference type="Gene3D" id="3.30.450.20">
    <property type="entry name" value="PAS domain"/>
    <property type="match status" value="1"/>
</dbReference>
<dbReference type="PANTHER" id="PTHR33121">
    <property type="entry name" value="CYCLIC DI-GMP PHOSPHODIESTERASE PDEF"/>
    <property type="match status" value="1"/>
</dbReference>
<dbReference type="EMBL" id="JXSL01000009">
    <property type="protein sequence ID" value="KIM00575.1"/>
    <property type="molecule type" value="Genomic_DNA"/>
</dbReference>
<evidence type="ECO:0000313" key="3">
    <source>
        <dbReference type="EMBL" id="KIM00575.1"/>
    </source>
</evidence>
<dbReference type="Gene3D" id="3.30.70.270">
    <property type="match status" value="1"/>
</dbReference>
<dbReference type="InterPro" id="IPR029787">
    <property type="entry name" value="Nucleotide_cyclase"/>
</dbReference>
<dbReference type="SUPFAM" id="SSF141868">
    <property type="entry name" value="EAL domain-like"/>
    <property type="match status" value="1"/>
</dbReference>
<dbReference type="PROSITE" id="PS50887">
    <property type="entry name" value="GGDEF"/>
    <property type="match status" value="1"/>
</dbReference>
<evidence type="ECO:0000259" key="2">
    <source>
        <dbReference type="PROSITE" id="PS50887"/>
    </source>
</evidence>
<dbReference type="Pfam" id="PF00990">
    <property type="entry name" value="GGDEF"/>
    <property type="match status" value="1"/>
</dbReference>
<dbReference type="InterPro" id="IPR043128">
    <property type="entry name" value="Rev_trsase/Diguanyl_cyclase"/>
</dbReference>
<comment type="caution">
    <text evidence="3">The sequence shown here is derived from an EMBL/GenBank/DDBJ whole genome shotgun (WGS) entry which is preliminary data.</text>
</comment>
<dbReference type="Gene3D" id="3.20.20.450">
    <property type="entry name" value="EAL domain"/>
    <property type="match status" value="1"/>
</dbReference>
<dbReference type="GO" id="GO:0071111">
    <property type="term" value="F:cyclic-guanylate-specific phosphodiesterase activity"/>
    <property type="evidence" value="ECO:0007669"/>
    <property type="project" value="InterPro"/>
</dbReference>
<dbReference type="SUPFAM" id="SSF55073">
    <property type="entry name" value="Nucleotide cyclase"/>
    <property type="match status" value="1"/>
</dbReference>
<dbReference type="Proteomes" id="UP000031971">
    <property type="component" value="Unassembled WGS sequence"/>
</dbReference>
<dbReference type="CDD" id="cd01948">
    <property type="entry name" value="EAL"/>
    <property type="match status" value="1"/>
</dbReference>
<feature type="domain" description="EAL" evidence="1">
    <location>
        <begin position="315"/>
        <end position="570"/>
    </location>
</feature>
<dbReference type="SMART" id="SM00267">
    <property type="entry name" value="GGDEF"/>
    <property type="match status" value="1"/>
</dbReference>
<dbReference type="InterPro" id="IPR000160">
    <property type="entry name" value="GGDEF_dom"/>
</dbReference>
<gene>
    <name evidence="3" type="ORF">CCC_03177</name>
</gene>
<dbReference type="STRING" id="272627.CCC_03177"/>
<proteinExistence type="predicted"/>